<proteinExistence type="predicted"/>
<feature type="transmembrane region" description="Helical" evidence="1">
    <location>
        <begin position="166"/>
        <end position="190"/>
    </location>
</feature>
<feature type="transmembrane region" description="Helical" evidence="1">
    <location>
        <begin position="384"/>
        <end position="405"/>
    </location>
</feature>
<keyword evidence="1" id="KW-0812">Transmembrane</keyword>
<dbReference type="Proteomes" id="UP001206788">
    <property type="component" value="Unassembled WGS sequence"/>
</dbReference>
<evidence type="ECO:0000256" key="1">
    <source>
        <dbReference type="SAM" id="Phobius"/>
    </source>
</evidence>
<evidence type="ECO:0000313" key="2">
    <source>
        <dbReference type="EMBL" id="MCS5489254.1"/>
    </source>
</evidence>
<feature type="transmembrane region" description="Helical" evidence="1">
    <location>
        <begin position="12"/>
        <end position="31"/>
    </location>
</feature>
<dbReference type="RefSeq" id="WP_259412930.1">
    <property type="nucleotide sequence ID" value="NZ_JANWGH010000001.1"/>
</dbReference>
<evidence type="ECO:0000313" key="3">
    <source>
        <dbReference type="Proteomes" id="UP001206788"/>
    </source>
</evidence>
<dbReference type="EMBL" id="JANWGH010000001">
    <property type="protein sequence ID" value="MCS5489254.1"/>
    <property type="molecule type" value="Genomic_DNA"/>
</dbReference>
<feature type="transmembrane region" description="Helical" evidence="1">
    <location>
        <begin position="342"/>
        <end position="363"/>
    </location>
</feature>
<feature type="transmembrane region" description="Helical" evidence="1">
    <location>
        <begin position="89"/>
        <end position="106"/>
    </location>
</feature>
<dbReference type="Gene3D" id="1.25.40.10">
    <property type="entry name" value="Tetratricopeptide repeat domain"/>
    <property type="match status" value="1"/>
</dbReference>
<comment type="caution">
    <text evidence="2">The sequence shown here is derived from an EMBL/GenBank/DDBJ whole genome shotgun (WGS) entry which is preliminary data.</text>
</comment>
<name>A0ABT2G242_9BACT</name>
<evidence type="ECO:0008006" key="4">
    <source>
        <dbReference type="Google" id="ProtNLM"/>
    </source>
</evidence>
<dbReference type="SUPFAM" id="SSF48452">
    <property type="entry name" value="TPR-like"/>
    <property type="match status" value="1"/>
</dbReference>
<keyword evidence="3" id="KW-1185">Reference proteome</keyword>
<feature type="transmembrane region" description="Helical" evidence="1">
    <location>
        <begin position="240"/>
        <end position="259"/>
    </location>
</feature>
<reference evidence="2 3" key="1">
    <citation type="submission" date="2022-08" db="EMBL/GenBank/DDBJ databases">
        <title>Algoriphagus sp. CAU 1643 isolated from mud.</title>
        <authorList>
            <person name="Kim W."/>
        </authorList>
    </citation>
    <scope>NUCLEOTIDE SEQUENCE [LARGE SCALE GENOMIC DNA]</scope>
    <source>
        <strain evidence="2 3">CAU 1643</strain>
    </source>
</reference>
<sequence length="926" mass="105113">MQKAKSPFLGYFPALLFILLGGLFSYYYLIFDPVAYRVLLPGYFLDRLPIPFDWASIGPLSFPVLIDNFLVFQEFQSFAPRIPYLENEIFGILAGISVSFFLAIISSFKKWHFLAAGIAWIILLVFSNLNGLNINGINSNYPLIISIIGTLAGPVFFHLEGKNRPLLLRWIVILTLVIGTTATLLSASPIPSPNVFLAEHSFIILLGLSIAWIFWNGHAILSGTYILLTRANKNLGLRVSIQFLVIGLLYLLLVFNMLLDLTGLPISWIPTFHPLILVIPVGLMGWLVLRVKSKNDLDPSFNLFSLESLHLLGFGITLWVIWKLKLVGNQPAEELLKHLFTYSQIGFSAFFMVYVFSNFFTLMDSGKDVERVLFKPYSLPYYHLRLGGLIAMLVLTTYADGIIGVQVNALSNQVLGDYYYETDQKLEASILYENAWFRYRNNPKAKNALAHLLLEMKQPSLAKSHLEQSFSEAPQEDNIVLLADRYHQEQKMFQAITTLEQGLSFFPKSEAIRNNLALFYTKSNRPEDAKKLLEEAPSNQLVSKNNLLATQLKSGQLDMETEQPKDLPGFINELAHQHALGNFPLEKLIESTEKAIQESDTPLLTQAALRNLFSVLDQPSPDEDLALLDSLWQQEEMNPYIMSLQETAVIRSLSAGRVGDVIKNLNGLAFRNPGDAGYFLHLSSTILAQQLDFKKAGTELLAAREKGFQAFSNYHWELLVLGGFEQEAEEIRLEYSLDFPAWIQNLDSEEGIYLQIIEKLYESLPEKLFEEWEGLTNEMLKADLAAKLLKAKSHGLNPKQIQELAEMVQKIFGENEHLREFSQNPDFQNQESVQAFLNWLDLGDELTGNPYYSPLIWSAQLIQSDPLVQYEILNAATEFNRDPLLWIKKVQVARQIGLSNYASDALGKMSEWIDEETLYQLQLRKF</sequence>
<keyword evidence="1" id="KW-1133">Transmembrane helix</keyword>
<feature type="transmembrane region" description="Helical" evidence="1">
    <location>
        <begin position="113"/>
        <end position="129"/>
    </location>
</feature>
<feature type="transmembrane region" description="Helical" evidence="1">
    <location>
        <begin position="271"/>
        <end position="289"/>
    </location>
</feature>
<gene>
    <name evidence="2" type="ORF">NY014_02365</name>
</gene>
<keyword evidence="1" id="KW-0472">Membrane</keyword>
<protein>
    <recommendedName>
        <fullName evidence="4">Tetratricopeptide repeat-containing protein</fullName>
    </recommendedName>
</protein>
<feature type="transmembrane region" description="Helical" evidence="1">
    <location>
        <begin position="301"/>
        <end position="322"/>
    </location>
</feature>
<dbReference type="InterPro" id="IPR011990">
    <property type="entry name" value="TPR-like_helical_dom_sf"/>
</dbReference>
<accession>A0ABT2G242</accession>
<feature type="transmembrane region" description="Helical" evidence="1">
    <location>
        <begin position="141"/>
        <end position="159"/>
    </location>
</feature>
<organism evidence="2 3">
    <name type="scientific">Algoriphagus limi</name>
    <dbReference type="NCBI Taxonomy" id="2975273"/>
    <lineage>
        <taxon>Bacteria</taxon>
        <taxon>Pseudomonadati</taxon>
        <taxon>Bacteroidota</taxon>
        <taxon>Cytophagia</taxon>
        <taxon>Cytophagales</taxon>
        <taxon>Cyclobacteriaceae</taxon>
        <taxon>Algoriphagus</taxon>
    </lineage>
</organism>
<feature type="transmembrane region" description="Helical" evidence="1">
    <location>
        <begin position="202"/>
        <end position="228"/>
    </location>
</feature>